<comment type="catalytic activity">
    <reaction evidence="10">
        <text>8-oxo-dGTP + H2O = 8-oxo-dGMP + diphosphate + H(+)</text>
        <dbReference type="Rhea" id="RHEA:31575"/>
        <dbReference type="ChEBI" id="CHEBI:15377"/>
        <dbReference type="ChEBI" id="CHEBI:15378"/>
        <dbReference type="ChEBI" id="CHEBI:33019"/>
        <dbReference type="ChEBI" id="CHEBI:63224"/>
        <dbReference type="ChEBI" id="CHEBI:77896"/>
        <dbReference type="EC" id="3.6.1.55"/>
    </reaction>
</comment>
<evidence type="ECO:0000313" key="14">
    <source>
        <dbReference type="Proteomes" id="UP000035425"/>
    </source>
</evidence>
<dbReference type="Gene3D" id="3.90.79.10">
    <property type="entry name" value="Nucleoside Triphosphate Pyrophosphohydrolase"/>
    <property type="match status" value="1"/>
</dbReference>
<name>A0ABR5F8K8_9ACTN</name>
<dbReference type="PANTHER" id="PTHR47707">
    <property type="entry name" value="8-OXO-DGTP DIPHOSPHATASE"/>
    <property type="match status" value="1"/>
</dbReference>
<evidence type="ECO:0000256" key="3">
    <source>
        <dbReference type="ARBA" id="ARBA00022457"/>
    </source>
</evidence>
<keyword evidence="8" id="KW-0460">Magnesium</keyword>
<dbReference type="PANTHER" id="PTHR47707:SF1">
    <property type="entry name" value="NUDIX HYDROLASE FAMILY PROTEIN"/>
    <property type="match status" value="1"/>
</dbReference>
<keyword evidence="5" id="KW-0479">Metal-binding</keyword>
<dbReference type="EMBL" id="JWIO01000001">
    <property type="protein sequence ID" value="KLL13054.1"/>
    <property type="molecule type" value="Genomic_DNA"/>
</dbReference>
<gene>
    <name evidence="13" type="ORF">FrCorBMG51_00525</name>
</gene>
<accession>A0ABR5F8K8</accession>
<dbReference type="PROSITE" id="PS51462">
    <property type="entry name" value="NUDIX"/>
    <property type="match status" value="1"/>
</dbReference>
<keyword evidence="9" id="KW-0234">DNA repair</keyword>
<dbReference type="CDD" id="cd03425">
    <property type="entry name" value="NUDIX_MutT_NudA_like"/>
    <property type="match status" value="1"/>
</dbReference>
<evidence type="ECO:0000256" key="9">
    <source>
        <dbReference type="ARBA" id="ARBA00023204"/>
    </source>
</evidence>
<dbReference type="InterPro" id="IPR015797">
    <property type="entry name" value="NUDIX_hydrolase-like_dom_sf"/>
</dbReference>
<evidence type="ECO:0000256" key="1">
    <source>
        <dbReference type="ARBA" id="ARBA00001946"/>
    </source>
</evidence>
<proteinExistence type="inferred from homology"/>
<evidence type="ECO:0000256" key="6">
    <source>
        <dbReference type="ARBA" id="ARBA00022763"/>
    </source>
</evidence>
<evidence type="ECO:0000256" key="7">
    <source>
        <dbReference type="ARBA" id="ARBA00022801"/>
    </source>
</evidence>
<dbReference type="SUPFAM" id="SSF55811">
    <property type="entry name" value="Nudix"/>
    <property type="match status" value="1"/>
</dbReference>
<dbReference type="EC" id="3.6.1.55" evidence="11"/>
<keyword evidence="7 13" id="KW-0378">Hydrolase</keyword>
<evidence type="ECO:0000256" key="11">
    <source>
        <dbReference type="ARBA" id="ARBA00038905"/>
    </source>
</evidence>
<dbReference type="InterPro" id="IPR047127">
    <property type="entry name" value="MutT-like"/>
</dbReference>
<evidence type="ECO:0000256" key="10">
    <source>
        <dbReference type="ARBA" id="ARBA00035861"/>
    </source>
</evidence>
<keyword evidence="3" id="KW-0515">Mutator protein</keyword>
<protein>
    <recommendedName>
        <fullName evidence="11">8-oxo-dGTP diphosphatase</fullName>
        <ecNumber evidence="11">3.6.1.55</ecNumber>
    </recommendedName>
</protein>
<evidence type="ECO:0000256" key="4">
    <source>
        <dbReference type="ARBA" id="ARBA00022705"/>
    </source>
</evidence>
<evidence type="ECO:0000259" key="12">
    <source>
        <dbReference type="PROSITE" id="PS51462"/>
    </source>
</evidence>
<reference evidence="13 14" key="1">
    <citation type="submission" date="2014-12" db="EMBL/GenBank/DDBJ databases">
        <title>Frankia sp. BMG5.1 draft genome.</title>
        <authorList>
            <person name="Gtari M."/>
            <person name="Ghodhbane-Gtari F."/>
            <person name="Nouioui I."/>
            <person name="Ktari A."/>
            <person name="Hezbri K."/>
            <person name="Mimouni W."/>
            <person name="Sbissi I."/>
            <person name="Ayari A."/>
            <person name="Yamanaka T."/>
            <person name="Normand P."/>
            <person name="Tisa L.S."/>
            <person name="Boudabous A."/>
        </authorList>
    </citation>
    <scope>NUCLEOTIDE SEQUENCE [LARGE SCALE GENOMIC DNA]</scope>
    <source>
        <strain evidence="13 14">BMG5.1</strain>
    </source>
</reference>
<feature type="domain" description="Nudix hydrolase" evidence="12">
    <location>
        <begin position="6"/>
        <end position="141"/>
    </location>
</feature>
<dbReference type="RefSeq" id="WP_013872321.1">
    <property type="nucleotide sequence ID" value="NZ_JWIO01000001.1"/>
</dbReference>
<keyword evidence="4" id="KW-0235">DNA replication</keyword>
<sequence>MESSGIPRVVVAAALVDIRERVLACCRRGPSALAGGWEFPGGKVEPGEDEVAALVRECREELGVDVEVGSVLGEVPLPADGWVLRVRFGRIIAGEPRLITHSAHRWLARDELDDVPWLAPDAPLIEDLRRYLGTAPPDTRSGV</sequence>
<comment type="caution">
    <text evidence="13">The sequence shown here is derived from an EMBL/GenBank/DDBJ whole genome shotgun (WGS) entry which is preliminary data.</text>
</comment>
<keyword evidence="14" id="KW-1185">Reference proteome</keyword>
<evidence type="ECO:0000313" key="13">
    <source>
        <dbReference type="EMBL" id="KLL13054.1"/>
    </source>
</evidence>
<dbReference type="InterPro" id="IPR000086">
    <property type="entry name" value="NUDIX_hydrolase_dom"/>
</dbReference>
<evidence type="ECO:0000256" key="8">
    <source>
        <dbReference type="ARBA" id="ARBA00022842"/>
    </source>
</evidence>
<comment type="cofactor">
    <cofactor evidence="1">
        <name>Mg(2+)</name>
        <dbReference type="ChEBI" id="CHEBI:18420"/>
    </cofactor>
</comment>
<organism evidence="13 14">
    <name type="scientific">Protofrankia coriariae</name>
    <dbReference type="NCBI Taxonomy" id="1562887"/>
    <lineage>
        <taxon>Bacteria</taxon>
        <taxon>Bacillati</taxon>
        <taxon>Actinomycetota</taxon>
        <taxon>Actinomycetes</taxon>
        <taxon>Frankiales</taxon>
        <taxon>Frankiaceae</taxon>
        <taxon>Protofrankia</taxon>
    </lineage>
</organism>
<dbReference type="InterPro" id="IPR020476">
    <property type="entry name" value="Nudix_hydrolase"/>
</dbReference>
<keyword evidence="6" id="KW-0227">DNA damage</keyword>
<dbReference type="PRINTS" id="PR00502">
    <property type="entry name" value="NUDIXFAMILY"/>
</dbReference>
<dbReference type="Proteomes" id="UP000035425">
    <property type="component" value="Unassembled WGS sequence"/>
</dbReference>
<evidence type="ECO:0000256" key="5">
    <source>
        <dbReference type="ARBA" id="ARBA00022723"/>
    </source>
</evidence>
<evidence type="ECO:0000256" key="2">
    <source>
        <dbReference type="ARBA" id="ARBA00005582"/>
    </source>
</evidence>
<comment type="similarity">
    <text evidence="2">Belongs to the Nudix hydrolase family.</text>
</comment>
<dbReference type="GO" id="GO:0016787">
    <property type="term" value="F:hydrolase activity"/>
    <property type="evidence" value="ECO:0007669"/>
    <property type="project" value="UniProtKB-KW"/>
</dbReference>
<dbReference type="Pfam" id="PF00293">
    <property type="entry name" value="NUDIX"/>
    <property type="match status" value="1"/>
</dbReference>